<protein>
    <recommendedName>
        <fullName evidence="9">Glycosyltransferase RgtA/B/C/D-like domain-containing protein</fullName>
    </recommendedName>
</protein>
<dbReference type="GO" id="GO:0005886">
    <property type="term" value="C:plasma membrane"/>
    <property type="evidence" value="ECO:0007669"/>
    <property type="project" value="UniProtKB-SubCell"/>
</dbReference>
<feature type="domain" description="Glycosyltransferase RgtA/B/C/D-like" evidence="9">
    <location>
        <begin position="103"/>
        <end position="234"/>
    </location>
</feature>
<keyword evidence="3" id="KW-0328">Glycosyltransferase</keyword>
<feature type="transmembrane region" description="Helical" evidence="8">
    <location>
        <begin position="182"/>
        <end position="212"/>
    </location>
</feature>
<comment type="caution">
    <text evidence="10">The sequence shown here is derived from an EMBL/GenBank/DDBJ whole genome shotgun (WGS) entry which is preliminary data.</text>
</comment>
<name>A0A1F4VK32_UNCKA</name>
<gene>
    <name evidence="10" type="ORF">A3H26_03250</name>
</gene>
<reference evidence="10 11" key="1">
    <citation type="journal article" date="2016" name="Nat. Commun.">
        <title>Thousands of microbial genomes shed light on interconnected biogeochemical processes in an aquifer system.</title>
        <authorList>
            <person name="Anantharaman K."/>
            <person name="Brown C.T."/>
            <person name="Hug L.A."/>
            <person name="Sharon I."/>
            <person name="Castelle C.J."/>
            <person name="Probst A.J."/>
            <person name="Thomas B.C."/>
            <person name="Singh A."/>
            <person name="Wilkins M.J."/>
            <person name="Karaoz U."/>
            <person name="Brodie E.L."/>
            <person name="Williams K.H."/>
            <person name="Hubbard S.S."/>
            <person name="Banfield J.F."/>
        </authorList>
    </citation>
    <scope>NUCLEOTIDE SEQUENCE [LARGE SCALE GENOMIC DNA]</scope>
</reference>
<evidence type="ECO:0000256" key="5">
    <source>
        <dbReference type="ARBA" id="ARBA00022692"/>
    </source>
</evidence>
<proteinExistence type="predicted"/>
<evidence type="ECO:0000256" key="8">
    <source>
        <dbReference type="SAM" id="Phobius"/>
    </source>
</evidence>
<evidence type="ECO:0000256" key="1">
    <source>
        <dbReference type="ARBA" id="ARBA00004651"/>
    </source>
</evidence>
<dbReference type="STRING" id="1802630.A3H26_03250"/>
<feature type="transmembrane region" description="Helical" evidence="8">
    <location>
        <begin position="349"/>
        <end position="368"/>
    </location>
</feature>
<feature type="transmembrane region" description="Helical" evidence="8">
    <location>
        <begin position="375"/>
        <end position="397"/>
    </location>
</feature>
<dbReference type="GO" id="GO:0009103">
    <property type="term" value="P:lipopolysaccharide biosynthetic process"/>
    <property type="evidence" value="ECO:0007669"/>
    <property type="project" value="UniProtKB-ARBA"/>
</dbReference>
<feature type="transmembrane region" description="Helical" evidence="8">
    <location>
        <begin position="151"/>
        <end position="170"/>
    </location>
</feature>
<evidence type="ECO:0000256" key="6">
    <source>
        <dbReference type="ARBA" id="ARBA00022989"/>
    </source>
</evidence>
<dbReference type="EMBL" id="MEVN01000010">
    <property type="protein sequence ID" value="OGC57551.1"/>
    <property type="molecule type" value="Genomic_DNA"/>
</dbReference>
<evidence type="ECO:0000313" key="10">
    <source>
        <dbReference type="EMBL" id="OGC57551.1"/>
    </source>
</evidence>
<keyword evidence="5 8" id="KW-0812">Transmembrane</keyword>
<dbReference type="PANTHER" id="PTHR33908">
    <property type="entry name" value="MANNOSYLTRANSFERASE YKCB-RELATED"/>
    <property type="match status" value="1"/>
</dbReference>
<feature type="transmembrane region" description="Helical" evidence="8">
    <location>
        <begin position="280"/>
        <end position="304"/>
    </location>
</feature>
<dbReference type="AlphaFoldDB" id="A0A1F4VK32"/>
<evidence type="ECO:0000256" key="2">
    <source>
        <dbReference type="ARBA" id="ARBA00022475"/>
    </source>
</evidence>
<organism evidence="10 11">
    <name type="scientific">candidate division WWE3 bacterium RIFCSPLOWO2_12_FULL_36_10</name>
    <dbReference type="NCBI Taxonomy" id="1802630"/>
    <lineage>
        <taxon>Bacteria</taxon>
        <taxon>Katanobacteria</taxon>
    </lineage>
</organism>
<evidence type="ECO:0000313" key="11">
    <source>
        <dbReference type="Proteomes" id="UP000177763"/>
    </source>
</evidence>
<evidence type="ECO:0000256" key="3">
    <source>
        <dbReference type="ARBA" id="ARBA00022676"/>
    </source>
</evidence>
<feature type="transmembrane region" description="Helical" evidence="8">
    <location>
        <begin position="224"/>
        <end position="243"/>
    </location>
</feature>
<dbReference type="PANTHER" id="PTHR33908:SF11">
    <property type="entry name" value="MEMBRANE PROTEIN"/>
    <property type="match status" value="1"/>
</dbReference>
<keyword evidence="2" id="KW-1003">Cell membrane</keyword>
<comment type="subcellular location">
    <subcellularLocation>
        <location evidence="1">Cell membrane</location>
        <topology evidence="1">Multi-pass membrane protein</topology>
    </subcellularLocation>
</comment>
<keyword evidence="4" id="KW-0808">Transferase</keyword>
<dbReference type="Proteomes" id="UP000177763">
    <property type="component" value="Unassembled WGS sequence"/>
</dbReference>
<evidence type="ECO:0000256" key="4">
    <source>
        <dbReference type="ARBA" id="ARBA00022679"/>
    </source>
</evidence>
<keyword evidence="6 8" id="KW-1133">Transmembrane helix</keyword>
<dbReference type="InterPro" id="IPR038731">
    <property type="entry name" value="RgtA/B/C-like"/>
</dbReference>
<accession>A0A1F4VK32</accession>
<feature type="transmembrane region" description="Helical" evidence="8">
    <location>
        <begin position="325"/>
        <end position="343"/>
    </location>
</feature>
<feature type="transmembrane region" description="Helical" evidence="8">
    <location>
        <begin position="99"/>
        <end position="120"/>
    </location>
</feature>
<feature type="transmembrane region" description="Helical" evidence="8">
    <location>
        <begin position="7"/>
        <end position="24"/>
    </location>
</feature>
<sequence length="511" mass="59618">MHLERRIEYFLILVFVASFFLTRLPRLGNDEINPDTTNWYFRSGQFVSALKSGQFSNTYQHYHPGVTLMWIMGVATETLKQISPTDKVLNHINFEDFHFFNKLFMIFIQLTLSLILIYFLSKLFGFVKSIFTVLLFSLEPFFVGNSRFLHLDVLLTFFVFLGLVLTFLSLKKFKLSTVFLSGLFLSLAFLTKSIGIGALLFGILFSIFYFLVKRDYLALFKYSLTLILVFIVVTFIMFPALWMHPIQVLSRVFSESERIGARRGHEQIIFGSVVDSAGFLFYPTVIILKLSLITLFGLFVFIFTKFKKIIFIHKTKVIDLLESPVFYFSMFYLGYFFLMSMFSKKIDRYMLVLYPYLTLLAVLGFFEVKKILYKLILFVPAILVTVYSFITLFPYYFTYTNPLFGSPAFANTIIGQKSFGIGIFELRDFILKNYGYYPKLGFIDIKPMEAIYPNSKVFDIRVDGTSNYDLLVLGINEIIPGKVLKGERKFKYDKSIFINGLEYWRIYVKEN</sequence>
<dbReference type="Pfam" id="PF13231">
    <property type="entry name" value="PMT_2"/>
    <property type="match status" value="1"/>
</dbReference>
<evidence type="ECO:0000259" key="9">
    <source>
        <dbReference type="Pfam" id="PF13231"/>
    </source>
</evidence>
<dbReference type="GO" id="GO:0016763">
    <property type="term" value="F:pentosyltransferase activity"/>
    <property type="evidence" value="ECO:0007669"/>
    <property type="project" value="TreeGrafter"/>
</dbReference>
<keyword evidence="7 8" id="KW-0472">Membrane</keyword>
<evidence type="ECO:0000256" key="7">
    <source>
        <dbReference type="ARBA" id="ARBA00023136"/>
    </source>
</evidence>
<dbReference type="InterPro" id="IPR050297">
    <property type="entry name" value="LipidA_mod_glycosyltrf_83"/>
</dbReference>